<accession>A0ABT6FFZ6</accession>
<comment type="caution">
    <text evidence="1">The sequence shown here is derived from an EMBL/GenBank/DDBJ whole genome shotgun (WGS) entry which is preliminary data.</text>
</comment>
<dbReference type="EMBL" id="JARRAG010000002">
    <property type="protein sequence ID" value="MDG3006424.1"/>
    <property type="molecule type" value="Genomic_DNA"/>
</dbReference>
<protein>
    <submittedName>
        <fullName evidence="1">Uncharacterized protein</fullName>
    </submittedName>
</protein>
<dbReference type="Proteomes" id="UP001216907">
    <property type="component" value="Unassembled WGS sequence"/>
</dbReference>
<reference evidence="1 2" key="1">
    <citation type="submission" date="2023-03" db="EMBL/GenBank/DDBJ databases">
        <title>Paludisphaera mucosa sp. nov. a novel planctomycete from northern fen.</title>
        <authorList>
            <person name="Ivanova A."/>
        </authorList>
    </citation>
    <scope>NUCLEOTIDE SEQUENCE [LARGE SCALE GENOMIC DNA]</scope>
    <source>
        <strain evidence="1 2">Pla2</strain>
    </source>
</reference>
<organism evidence="1 2">
    <name type="scientific">Paludisphaera mucosa</name>
    <dbReference type="NCBI Taxonomy" id="3030827"/>
    <lineage>
        <taxon>Bacteria</taxon>
        <taxon>Pseudomonadati</taxon>
        <taxon>Planctomycetota</taxon>
        <taxon>Planctomycetia</taxon>
        <taxon>Isosphaerales</taxon>
        <taxon>Isosphaeraceae</taxon>
        <taxon>Paludisphaera</taxon>
    </lineage>
</organism>
<dbReference type="RefSeq" id="WP_277862722.1">
    <property type="nucleotide sequence ID" value="NZ_JARRAG010000002.1"/>
</dbReference>
<gene>
    <name evidence="1" type="ORF">PZE19_21845</name>
</gene>
<evidence type="ECO:0000313" key="1">
    <source>
        <dbReference type="EMBL" id="MDG3006424.1"/>
    </source>
</evidence>
<name>A0ABT6FFZ6_9BACT</name>
<keyword evidence="2" id="KW-1185">Reference proteome</keyword>
<evidence type="ECO:0000313" key="2">
    <source>
        <dbReference type="Proteomes" id="UP001216907"/>
    </source>
</evidence>
<sequence>MTFRFLSPGHDGAVDDFAVEAITLGAAFEQFKASNPGHGWYAVWCGRRLAGHVRIDEDGAELVDLKTEPPSHANPFACGD</sequence>
<proteinExistence type="predicted"/>